<organism evidence="7 8">
    <name type="scientific">Chryseobacterium lacus</name>
    <dbReference type="NCBI Taxonomy" id="2058346"/>
    <lineage>
        <taxon>Bacteria</taxon>
        <taxon>Pseudomonadati</taxon>
        <taxon>Bacteroidota</taxon>
        <taxon>Flavobacteriia</taxon>
        <taxon>Flavobacteriales</taxon>
        <taxon>Weeksellaceae</taxon>
        <taxon>Chryseobacterium group</taxon>
        <taxon>Chryseobacterium</taxon>
    </lineage>
</organism>
<dbReference type="Proteomes" id="UP000252172">
    <property type="component" value="Unassembled WGS sequence"/>
</dbReference>
<dbReference type="RefSeq" id="WP_114303077.1">
    <property type="nucleotide sequence ID" value="NZ_QPIE01000002.1"/>
</dbReference>
<dbReference type="AlphaFoldDB" id="A0A368N0U4"/>
<feature type="transmembrane region" description="Helical" evidence="6">
    <location>
        <begin position="136"/>
        <end position="155"/>
    </location>
</feature>
<feature type="transmembrane region" description="Helical" evidence="6">
    <location>
        <begin position="161"/>
        <end position="181"/>
    </location>
</feature>
<feature type="transmembrane region" description="Helical" evidence="6">
    <location>
        <begin position="12"/>
        <end position="32"/>
    </location>
</feature>
<sequence length="422" mass="48032">MKKKTIFQTVISRFLILFFNFGLIIFSTNIWGSHGKGLISLVTADLAIISFFSNIFVAGSVSYFLTKYPKEQVLFFAYGWSVLVGICIVLFFGAVPHTAEVLPFLIALSVLLSLYNANISFFIGSQDIRKFNIFSVLQLAIHLFFIVLLVFVLGFSDIEMYFVAQIACYFLLFMISSFYLFKNFERTRISFSKSLAGKMFSYGWKTQLSAFVQFLNYRLSFYFLEFFKGFSSVGIFSVGVAISEAVWTISRSLSVILYSNVLNTNDVQLAINKTKISVRISFLITVLFLFVLLLIPASGYIFFFGEDFHQTKSIILLLSPGILAMSVSNIIGHYFAAINKLKILNIKSIVGLFFTILLSWYCIPRWGILGACFATTVSYCISSALLFWKFYQITDFRYKDFILSKSELRIFLEKVKAGSLFS</sequence>
<evidence type="ECO:0000313" key="8">
    <source>
        <dbReference type="Proteomes" id="UP000252172"/>
    </source>
</evidence>
<dbReference type="InterPro" id="IPR050833">
    <property type="entry name" value="Poly_Biosynth_Transport"/>
</dbReference>
<dbReference type="OrthoDB" id="870113at2"/>
<dbReference type="PANTHER" id="PTHR30250:SF11">
    <property type="entry name" value="O-ANTIGEN TRANSPORTER-RELATED"/>
    <property type="match status" value="1"/>
</dbReference>
<comment type="caution">
    <text evidence="7">The sequence shown here is derived from an EMBL/GenBank/DDBJ whole genome shotgun (WGS) entry which is preliminary data.</text>
</comment>
<evidence type="ECO:0000256" key="5">
    <source>
        <dbReference type="ARBA" id="ARBA00023136"/>
    </source>
</evidence>
<feature type="transmembrane region" description="Helical" evidence="6">
    <location>
        <begin position="343"/>
        <end position="361"/>
    </location>
</feature>
<protein>
    <submittedName>
        <fullName evidence="7">Teichoic acid transporter</fullName>
    </submittedName>
</protein>
<feature type="transmembrane region" description="Helical" evidence="6">
    <location>
        <begin position="101"/>
        <end position="124"/>
    </location>
</feature>
<evidence type="ECO:0000256" key="1">
    <source>
        <dbReference type="ARBA" id="ARBA00004651"/>
    </source>
</evidence>
<accession>A0A368N0U4</accession>
<feature type="transmembrane region" description="Helical" evidence="6">
    <location>
        <begin position="314"/>
        <end position="336"/>
    </location>
</feature>
<reference evidence="7 8" key="1">
    <citation type="submission" date="2018-07" db="EMBL/GenBank/DDBJ databases">
        <title>Chryseobacterium lacus sp. nov., isolated from lake water.</title>
        <authorList>
            <person name="Li C.-M."/>
        </authorList>
    </citation>
    <scope>NUCLEOTIDE SEQUENCE [LARGE SCALE GENOMIC DNA]</scope>
    <source>
        <strain evidence="7 8">YLOS41</strain>
    </source>
</reference>
<keyword evidence="2" id="KW-1003">Cell membrane</keyword>
<comment type="subcellular location">
    <subcellularLocation>
        <location evidence="1">Cell membrane</location>
        <topology evidence="1">Multi-pass membrane protein</topology>
    </subcellularLocation>
</comment>
<feature type="transmembrane region" description="Helical" evidence="6">
    <location>
        <begin position="38"/>
        <end position="66"/>
    </location>
</feature>
<evidence type="ECO:0000313" key="7">
    <source>
        <dbReference type="EMBL" id="RCU44098.1"/>
    </source>
</evidence>
<evidence type="ECO:0000256" key="2">
    <source>
        <dbReference type="ARBA" id="ARBA00022475"/>
    </source>
</evidence>
<feature type="transmembrane region" description="Helical" evidence="6">
    <location>
        <begin position="367"/>
        <end position="388"/>
    </location>
</feature>
<keyword evidence="5 6" id="KW-0472">Membrane</keyword>
<gene>
    <name evidence="7" type="ORF">DQ356_03530</name>
</gene>
<evidence type="ECO:0000256" key="3">
    <source>
        <dbReference type="ARBA" id="ARBA00022692"/>
    </source>
</evidence>
<evidence type="ECO:0000256" key="6">
    <source>
        <dbReference type="SAM" id="Phobius"/>
    </source>
</evidence>
<keyword evidence="3 6" id="KW-0812">Transmembrane</keyword>
<dbReference type="GO" id="GO:0005886">
    <property type="term" value="C:plasma membrane"/>
    <property type="evidence" value="ECO:0007669"/>
    <property type="project" value="UniProtKB-SubCell"/>
</dbReference>
<keyword evidence="4 6" id="KW-1133">Transmembrane helix</keyword>
<feature type="transmembrane region" description="Helical" evidence="6">
    <location>
        <begin position="280"/>
        <end position="302"/>
    </location>
</feature>
<name>A0A368N0U4_9FLAO</name>
<dbReference type="PANTHER" id="PTHR30250">
    <property type="entry name" value="PST FAMILY PREDICTED COLANIC ACID TRANSPORTER"/>
    <property type="match status" value="1"/>
</dbReference>
<proteinExistence type="predicted"/>
<dbReference type="EMBL" id="QPIE01000002">
    <property type="protein sequence ID" value="RCU44098.1"/>
    <property type="molecule type" value="Genomic_DNA"/>
</dbReference>
<keyword evidence="8" id="KW-1185">Reference proteome</keyword>
<evidence type="ECO:0000256" key="4">
    <source>
        <dbReference type="ARBA" id="ARBA00022989"/>
    </source>
</evidence>
<feature type="transmembrane region" description="Helical" evidence="6">
    <location>
        <begin position="73"/>
        <end position="95"/>
    </location>
</feature>